<organism evidence="8 9">
    <name type="scientific">Abeliophyllum distichum</name>
    <dbReference type="NCBI Taxonomy" id="126358"/>
    <lineage>
        <taxon>Eukaryota</taxon>
        <taxon>Viridiplantae</taxon>
        <taxon>Streptophyta</taxon>
        <taxon>Embryophyta</taxon>
        <taxon>Tracheophyta</taxon>
        <taxon>Spermatophyta</taxon>
        <taxon>Magnoliopsida</taxon>
        <taxon>eudicotyledons</taxon>
        <taxon>Gunneridae</taxon>
        <taxon>Pentapetalae</taxon>
        <taxon>asterids</taxon>
        <taxon>lamiids</taxon>
        <taxon>Lamiales</taxon>
        <taxon>Oleaceae</taxon>
        <taxon>Forsythieae</taxon>
        <taxon>Abeliophyllum</taxon>
    </lineage>
</organism>
<feature type="domain" description="Reverse transcriptase RNase H-like" evidence="7">
    <location>
        <begin position="2"/>
        <end position="96"/>
    </location>
</feature>
<keyword evidence="2" id="KW-0548">Nucleotidyltransferase</keyword>
<protein>
    <submittedName>
        <fullName evidence="8">RNA-directed DNA polymerase</fullName>
    </submittedName>
</protein>
<reference evidence="9" key="1">
    <citation type="submission" date="2024-07" db="EMBL/GenBank/DDBJ databases">
        <title>Two chromosome-level genome assemblies of Korean endemic species Abeliophyllum distichum and Forsythia ovata (Oleaceae).</title>
        <authorList>
            <person name="Jang H."/>
        </authorList>
    </citation>
    <scope>NUCLEOTIDE SEQUENCE [LARGE SCALE GENOMIC DNA]</scope>
</reference>
<dbReference type="PANTHER" id="PTHR34072:SF57">
    <property type="entry name" value="RNA-DIRECTED DNA POLYMERASE"/>
    <property type="match status" value="1"/>
</dbReference>
<keyword evidence="5" id="KW-0378">Hydrolase</keyword>
<dbReference type="Pfam" id="PF17917">
    <property type="entry name" value="RT_RNaseH"/>
    <property type="match status" value="1"/>
</dbReference>
<comment type="caution">
    <text evidence="8">The sequence shown here is derived from an EMBL/GenBank/DDBJ whole genome shotgun (WGS) entry which is preliminary data.</text>
</comment>
<dbReference type="PANTHER" id="PTHR34072">
    <property type="entry name" value="ENZYMATIC POLYPROTEIN-RELATED"/>
    <property type="match status" value="1"/>
</dbReference>
<evidence type="ECO:0000259" key="7">
    <source>
        <dbReference type="Pfam" id="PF17917"/>
    </source>
</evidence>
<dbReference type="GO" id="GO:0003964">
    <property type="term" value="F:RNA-directed DNA polymerase activity"/>
    <property type="evidence" value="ECO:0007669"/>
    <property type="project" value="UniProtKB-KW"/>
</dbReference>
<dbReference type="GO" id="GO:0004519">
    <property type="term" value="F:endonuclease activity"/>
    <property type="evidence" value="ECO:0007669"/>
    <property type="project" value="UniProtKB-KW"/>
</dbReference>
<dbReference type="CDD" id="cd09274">
    <property type="entry name" value="RNase_HI_RT_Ty3"/>
    <property type="match status" value="1"/>
</dbReference>
<accession>A0ABD1REU1</accession>
<evidence type="ECO:0000256" key="4">
    <source>
        <dbReference type="ARBA" id="ARBA00022759"/>
    </source>
</evidence>
<gene>
    <name evidence="8" type="ORF">Adt_31417</name>
</gene>
<keyword evidence="6 8" id="KW-0695">RNA-directed DNA polymerase</keyword>
<evidence type="ECO:0000256" key="3">
    <source>
        <dbReference type="ARBA" id="ARBA00022722"/>
    </source>
</evidence>
<keyword evidence="3" id="KW-0540">Nuclease</keyword>
<dbReference type="InterPro" id="IPR041373">
    <property type="entry name" value="RT_RNaseH"/>
</dbReference>
<sequence length="246" mass="28593">MCDASDFAIGAVLGQRKEKVIHVIYYASRTLNDVQMNYATTEKELLAVVFAFEKFQSYLIGSKVIVHTDHATLKYLFAKKDAKPRLIRWILLLQEFDLKIRDKKGSENVVVDHLSRIEQSEGNEEGEINEKFPDEQIFGLEQLDRAPWYADYVNYLQATSCHLTVITNSVKSSFQNLNIIFGKILFSTDEVLIRSFEGVYLKKKWNPFWSNVTLHLMEVISVLQRQQPKFYNLDFIGRHYSKIPTV</sequence>
<evidence type="ECO:0000313" key="9">
    <source>
        <dbReference type="Proteomes" id="UP001604336"/>
    </source>
</evidence>
<keyword evidence="4" id="KW-0255">Endonuclease</keyword>
<keyword evidence="1" id="KW-0808">Transferase</keyword>
<keyword evidence="9" id="KW-1185">Reference proteome</keyword>
<dbReference type="GO" id="GO:0016787">
    <property type="term" value="F:hydrolase activity"/>
    <property type="evidence" value="ECO:0007669"/>
    <property type="project" value="UniProtKB-KW"/>
</dbReference>
<dbReference type="EMBL" id="JBFOLK010000009">
    <property type="protein sequence ID" value="KAL2486661.1"/>
    <property type="molecule type" value="Genomic_DNA"/>
</dbReference>
<dbReference type="Proteomes" id="UP001604336">
    <property type="component" value="Unassembled WGS sequence"/>
</dbReference>
<evidence type="ECO:0000256" key="2">
    <source>
        <dbReference type="ARBA" id="ARBA00022695"/>
    </source>
</evidence>
<proteinExistence type="predicted"/>
<evidence type="ECO:0000313" key="8">
    <source>
        <dbReference type="EMBL" id="KAL2486661.1"/>
    </source>
</evidence>
<evidence type="ECO:0000256" key="6">
    <source>
        <dbReference type="ARBA" id="ARBA00022918"/>
    </source>
</evidence>
<dbReference type="Gene3D" id="3.10.20.370">
    <property type="match status" value="1"/>
</dbReference>
<dbReference type="FunFam" id="3.10.20.370:FF:000001">
    <property type="entry name" value="Retrovirus-related Pol polyprotein from transposon 17.6-like protein"/>
    <property type="match status" value="1"/>
</dbReference>
<dbReference type="InterPro" id="IPR043502">
    <property type="entry name" value="DNA/RNA_pol_sf"/>
</dbReference>
<dbReference type="AlphaFoldDB" id="A0ABD1REU1"/>
<dbReference type="SUPFAM" id="SSF56672">
    <property type="entry name" value="DNA/RNA polymerases"/>
    <property type="match status" value="1"/>
</dbReference>
<name>A0ABD1REU1_9LAMI</name>
<evidence type="ECO:0000256" key="5">
    <source>
        <dbReference type="ARBA" id="ARBA00022801"/>
    </source>
</evidence>
<evidence type="ECO:0000256" key="1">
    <source>
        <dbReference type="ARBA" id="ARBA00022679"/>
    </source>
</evidence>